<dbReference type="AlphaFoldDB" id="A0A6N6MNT2"/>
<evidence type="ECO:0000256" key="1">
    <source>
        <dbReference type="SAM" id="MobiDB-lite"/>
    </source>
</evidence>
<evidence type="ECO:0000313" key="2">
    <source>
        <dbReference type="EMBL" id="KAB1070096.1"/>
    </source>
</evidence>
<protein>
    <submittedName>
        <fullName evidence="2">Helix-turn-helix transcriptional regulator</fullName>
    </submittedName>
</protein>
<dbReference type="EMBL" id="VZZJ01000032">
    <property type="protein sequence ID" value="KAB1070096.1"/>
    <property type="molecule type" value="Genomic_DNA"/>
</dbReference>
<dbReference type="GO" id="GO:0003677">
    <property type="term" value="F:DNA binding"/>
    <property type="evidence" value="ECO:0007669"/>
    <property type="project" value="InterPro"/>
</dbReference>
<keyword evidence="3" id="KW-1185">Reference proteome</keyword>
<dbReference type="Proteomes" id="UP000441523">
    <property type="component" value="Unassembled WGS sequence"/>
</dbReference>
<accession>A0A6N6MNT2</accession>
<reference evidence="2 3" key="1">
    <citation type="submission" date="2019-09" db="EMBL/GenBank/DDBJ databases">
        <title>YIM 132548 draft genome.</title>
        <authorList>
            <person name="Jiang L."/>
        </authorList>
    </citation>
    <scope>NUCLEOTIDE SEQUENCE [LARGE SCALE GENOMIC DNA]</scope>
    <source>
        <strain evidence="2 3">YIM 132548</strain>
    </source>
</reference>
<evidence type="ECO:0000313" key="3">
    <source>
        <dbReference type="Proteomes" id="UP000441523"/>
    </source>
</evidence>
<sequence>MSVEPGRVGASVVSVAPSEVQEFLRRKGWSQARLAWEIGVNQPRISRFIHGLKRPNRDLERALVGLVRAGPRPRAGRGRPGGRVGAAPCPD</sequence>
<proteinExistence type="predicted"/>
<dbReference type="InterPro" id="IPR001387">
    <property type="entry name" value="Cro/C1-type_HTH"/>
</dbReference>
<feature type="region of interest" description="Disordered" evidence="1">
    <location>
        <begin position="70"/>
        <end position="91"/>
    </location>
</feature>
<dbReference type="SUPFAM" id="SSF47413">
    <property type="entry name" value="lambda repressor-like DNA-binding domains"/>
    <property type="match status" value="1"/>
</dbReference>
<organism evidence="2 3">
    <name type="scientific">Methylobacterium planeticum</name>
    <dbReference type="NCBI Taxonomy" id="2615211"/>
    <lineage>
        <taxon>Bacteria</taxon>
        <taxon>Pseudomonadati</taxon>
        <taxon>Pseudomonadota</taxon>
        <taxon>Alphaproteobacteria</taxon>
        <taxon>Hyphomicrobiales</taxon>
        <taxon>Methylobacteriaceae</taxon>
        <taxon>Methylobacterium</taxon>
    </lineage>
</organism>
<dbReference type="InterPro" id="IPR010982">
    <property type="entry name" value="Lambda_DNA-bd_dom_sf"/>
</dbReference>
<dbReference type="RefSeq" id="WP_150966149.1">
    <property type="nucleotide sequence ID" value="NZ_VZZJ01000032.1"/>
</dbReference>
<name>A0A6N6MNT2_9HYPH</name>
<dbReference type="CDD" id="cd00093">
    <property type="entry name" value="HTH_XRE"/>
    <property type="match status" value="1"/>
</dbReference>
<gene>
    <name evidence="2" type="ORF">F6X51_23745</name>
</gene>
<dbReference type="Gene3D" id="1.10.260.40">
    <property type="entry name" value="lambda repressor-like DNA-binding domains"/>
    <property type="match status" value="1"/>
</dbReference>
<comment type="caution">
    <text evidence="2">The sequence shown here is derived from an EMBL/GenBank/DDBJ whole genome shotgun (WGS) entry which is preliminary data.</text>
</comment>